<accession>A0A8J3PAX6</accession>
<dbReference type="InterPro" id="IPR021678">
    <property type="entry name" value="DUF3263"/>
</dbReference>
<dbReference type="RefSeq" id="WP_203697811.1">
    <property type="nucleotide sequence ID" value="NZ_BAAALC010000060.1"/>
</dbReference>
<organism evidence="2 3">
    <name type="scientific">Catellatospora coxensis</name>
    <dbReference type="NCBI Taxonomy" id="310354"/>
    <lineage>
        <taxon>Bacteria</taxon>
        <taxon>Bacillati</taxon>
        <taxon>Actinomycetota</taxon>
        <taxon>Actinomycetes</taxon>
        <taxon>Micromonosporales</taxon>
        <taxon>Micromonosporaceae</taxon>
        <taxon>Catellatospora</taxon>
    </lineage>
</organism>
<name>A0A8J3PAX6_9ACTN</name>
<dbReference type="Proteomes" id="UP000630887">
    <property type="component" value="Unassembled WGS sequence"/>
</dbReference>
<gene>
    <name evidence="2" type="ORF">Cco03nite_67540</name>
</gene>
<evidence type="ECO:0008006" key="4">
    <source>
        <dbReference type="Google" id="ProtNLM"/>
    </source>
</evidence>
<dbReference type="EMBL" id="BONI01000079">
    <property type="protein sequence ID" value="GIG10054.1"/>
    <property type="molecule type" value="Genomic_DNA"/>
</dbReference>
<keyword evidence="3" id="KW-1185">Reference proteome</keyword>
<feature type="compositionally biased region" description="Basic and acidic residues" evidence="1">
    <location>
        <begin position="1"/>
        <end position="12"/>
    </location>
</feature>
<feature type="region of interest" description="Disordered" evidence="1">
    <location>
        <begin position="1"/>
        <end position="45"/>
    </location>
</feature>
<evidence type="ECO:0000313" key="3">
    <source>
        <dbReference type="Proteomes" id="UP000630887"/>
    </source>
</evidence>
<comment type="caution">
    <text evidence="2">The sequence shown here is derived from an EMBL/GenBank/DDBJ whole genome shotgun (WGS) entry which is preliminary data.</text>
</comment>
<dbReference type="AlphaFoldDB" id="A0A8J3PAX6"/>
<evidence type="ECO:0000313" key="2">
    <source>
        <dbReference type="EMBL" id="GIG10054.1"/>
    </source>
</evidence>
<protein>
    <recommendedName>
        <fullName evidence="4">DUF3263 domain-containing protein</fullName>
    </recommendedName>
</protein>
<proteinExistence type="predicted"/>
<reference evidence="2 3" key="1">
    <citation type="submission" date="2021-01" db="EMBL/GenBank/DDBJ databases">
        <title>Whole genome shotgun sequence of Catellatospora coxensis NBRC 107359.</title>
        <authorList>
            <person name="Komaki H."/>
            <person name="Tamura T."/>
        </authorList>
    </citation>
    <scope>NUCLEOTIDE SEQUENCE [LARGE SCALE GENOMIC DNA]</scope>
    <source>
        <strain evidence="2 3">NBRC 107359</strain>
    </source>
</reference>
<sequence length="132" mass="15103">MEQIRQRSRADGSDLEELPLVPIPRREPVVELTSPAERDDEVDSDLPAAAVGTEEEALSERDRHILAFEQRWWRHAGAKEQAIRDQFEVSATRYYQLLNALLDDPAALAYDPVLVGRLRRLRGSRARTRSAR</sequence>
<evidence type="ECO:0000256" key="1">
    <source>
        <dbReference type="SAM" id="MobiDB-lite"/>
    </source>
</evidence>
<dbReference type="Pfam" id="PF11662">
    <property type="entry name" value="DUF3263"/>
    <property type="match status" value="1"/>
</dbReference>